<reference evidence="1" key="1">
    <citation type="journal article" date="2023" name="Access Microbiol">
        <title>De-novo genome assembly for Akanthomyces muscarius, a biocontrol agent of insect agricultural pests.</title>
        <authorList>
            <person name="Erdos Z."/>
            <person name="Studholme D.J."/>
            <person name="Raymond B."/>
            <person name="Sharma M."/>
        </authorList>
    </citation>
    <scope>NUCLEOTIDE SEQUENCE</scope>
    <source>
        <strain evidence="1">Ve6</strain>
    </source>
</reference>
<evidence type="ECO:0000313" key="1">
    <source>
        <dbReference type="EMBL" id="KAJ4165920.1"/>
    </source>
</evidence>
<dbReference type="GeneID" id="80894682"/>
<dbReference type="AlphaFoldDB" id="A0A9W8QRT3"/>
<sequence>MLARGHASIGRVWLSDGLGHRKGLNTPPAITLSRYHKCLTYRNSVSNYLNAVLNAELQARWALQSGSAIGTQPLHLTLGEPRAPSQSYYLSQGDSIAIG</sequence>
<evidence type="ECO:0000313" key="2">
    <source>
        <dbReference type="Proteomes" id="UP001144673"/>
    </source>
</evidence>
<accession>A0A9W8QRT3</accession>
<proteinExistence type="predicted"/>
<dbReference type="RefSeq" id="XP_056060835.1">
    <property type="nucleotide sequence ID" value="XM_056192633.1"/>
</dbReference>
<organism evidence="1 2">
    <name type="scientific">Akanthomyces muscarius</name>
    <name type="common">Entomopathogenic fungus</name>
    <name type="synonym">Lecanicillium muscarium</name>
    <dbReference type="NCBI Taxonomy" id="2231603"/>
    <lineage>
        <taxon>Eukaryota</taxon>
        <taxon>Fungi</taxon>
        <taxon>Dikarya</taxon>
        <taxon>Ascomycota</taxon>
        <taxon>Pezizomycotina</taxon>
        <taxon>Sordariomycetes</taxon>
        <taxon>Hypocreomycetidae</taxon>
        <taxon>Hypocreales</taxon>
        <taxon>Cordycipitaceae</taxon>
        <taxon>Akanthomyces</taxon>
    </lineage>
</organism>
<gene>
    <name evidence="1" type="ORF">LMH87_007523</name>
</gene>
<comment type="caution">
    <text evidence="1">The sequence shown here is derived from an EMBL/GenBank/DDBJ whole genome shotgun (WGS) entry which is preliminary data.</text>
</comment>
<protein>
    <submittedName>
        <fullName evidence="1">Uncharacterized protein</fullName>
    </submittedName>
</protein>
<dbReference type="EMBL" id="JAJHUN010000001">
    <property type="protein sequence ID" value="KAJ4165920.1"/>
    <property type="molecule type" value="Genomic_DNA"/>
</dbReference>
<name>A0A9W8QRT3_AKAMU</name>
<keyword evidence="2" id="KW-1185">Reference proteome</keyword>
<dbReference type="Proteomes" id="UP001144673">
    <property type="component" value="Chromosome 1"/>
</dbReference>
<dbReference type="KEGG" id="amus:LMH87_007523"/>